<evidence type="ECO:0000313" key="1">
    <source>
        <dbReference type="EMBL" id="ADG68901.1"/>
    </source>
</evidence>
<dbReference type="eggNOG" id="ENOG502ZBKA">
    <property type="taxonomic scope" value="Bacteria"/>
</dbReference>
<keyword evidence="2" id="KW-1185">Reference proteome</keyword>
<organism evidence="1 2">
    <name type="scientific">Planctopirus limnophila (strain ATCC 43296 / DSM 3776 / IFAM 1008 / Mu 290)</name>
    <name type="common">Planctomyces limnophilus</name>
    <dbReference type="NCBI Taxonomy" id="521674"/>
    <lineage>
        <taxon>Bacteria</taxon>
        <taxon>Pseudomonadati</taxon>
        <taxon>Planctomycetota</taxon>
        <taxon>Planctomycetia</taxon>
        <taxon>Planctomycetales</taxon>
        <taxon>Planctomycetaceae</taxon>
        <taxon>Planctopirus</taxon>
    </lineage>
</organism>
<dbReference type="OrthoDB" id="572368at2"/>
<dbReference type="KEGG" id="plm:Plim_3083"/>
<dbReference type="AlphaFoldDB" id="D5SSV0"/>
<sequence>MPRPSETTAFHTRLLKCSLEVEHCRAYWHRVAEAADDTITQIAFKEYWFGARSLPRVTRLINDFRHRFDQFPPAMSILHRWGTMDSSTRRLICHWHLQLADRLYREFTGGFLVDRYSAGRTEMTRDVVVRWIDHSAPQRWTTATRIQFARKLLFSAGEAGILKGTRDPREWQAPRVTDEALSYILYLLREIQFQGTLIDNPYLASVGVTGPELERRSRTFPDCPLRRQGELFEFSWRYKDLAEWAEARILHGESQLRETA</sequence>
<proteinExistence type="predicted"/>
<gene>
    <name evidence="1" type="ordered locus">Plim_3083</name>
</gene>
<evidence type="ECO:0008006" key="3">
    <source>
        <dbReference type="Google" id="ProtNLM"/>
    </source>
</evidence>
<protein>
    <recommendedName>
        <fullName evidence="3">DUF1819 domain-containing protein</fullName>
    </recommendedName>
</protein>
<dbReference type="InterPro" id="IPR023137">
    <property type="entry name" value="BrxA_sf"/>
</dbReference>
<accession>D5SSV0</accession>
<dbReference type="HOGENOM" id="CLU_1052285_0_0_0"/>
<dbReference type="Gene3D" id="1.10.3540.10">
    <property type="entry name" value="uncharacterized protein from magnetospirillum magneticum domain"/>
    <property type="match status" value="1"/>
</dbReference>
<dbReference type="STRING" id="521674.Plim_3083"/>
<dbReference type="InterPro" id="IPR014948">
    <property type="entry name" value="BrxA"/>
</dbReference>
<evidence type="ECO:0000313" key="2">
    <source>
        <dbReference type="Proteomes" id="UP000002220"/>
    </source>
</evidence>
<reference evidence="1 2" key="1">
    <citation type="journal article" date="2010" name="Stand. Genomic Sci.">
        <title>Complete genome sequence of Planctomyces limnophilus type strain (Mu 290).</title>
        <authorList>
            <person name="Labutti K."/>
            <person name="Sikorski J."/>
            <person name="Schneider S."/>
            <person name="Nolan M."/>
            <person name="Lucas S."/>
            <person name="Glavina Del Rio T."/>
            <person name="Tice H."/>
            <person name="Cheng J.F."/>
            <person name="Goodwin L."/>
            <person name="Pitluck S."/>
            <person name="Liolios K."/>
            <person name="Ivanova N."/>
            <person name="Mavromatis K."/>
            <person name="Mikhailova N."/>
            <person name="Pati A."/>
            <person name="Chen A."/>
            <person name="Palaniappan K."/>
            <person name="Land M."/>
            <person name="Hauser L."/>
            <person name="Chang Y.J."/>
            <person name="Jeffries C.D."/>
            <person name="Tindall B.J."/>
            <person name="Rohde M."/>
            <person name="Goker M."/>
            <person name="Woyke T."/>
            <person name="Bristow J."/>
            <person name="Eisen J.A."/>
            <person name="Markowitz V."/>
            <person name="Hugenholtz P."/>
            <person name="Kyrpides N.C."/>
            <person name="Klenk H.P."/>
            <person name="Lapidus A."/>
        </authorList>
    </citation>
    <scope>NUCLEOTIDE SEQUENCE [LARGE SCALE GENOMIC DNA]</scope>
    <source>
        <strain evidence="2">ATCC 43296 / DSM 3776 / IFAM 1008 / 290</strain>
    </source>
</reference>
<dbReference type="EMBL" id="CP001744">
    <property type="protein sequence ID" value="ADG68901.1"/>
    <property type="molecule type" value="Genomic_DNA"/>
</dbReference>
<dbReference type="RefSeq" id="WP_013111332.1">
    <property type="nucleotide sequence ID" value="NC_014148.1"/>
</dbReference>
<name>D5SSV0_PLAL2</name>
<dbReference type="Pfam" id="PF08849">
    <property type="entry name" value="BrxA"/>
    <property type="match status" value="1"/>
</dbReference>
<dbReference type="Proteomes" id="UP000002220">
    <property type="component" value="Chromosome"/>
</dbReference>